<keyword evidence="2" id="KW-0238">DNA-binding</keyword>
<protein>
    <submittedName>
        <fullName evidence="5">GntR family transcriptional regulator</fullName>
    </submittedName>
</protein>
<dbReference type="Proteomes" id="UP001559025">
    <property type="component" value="Unassembled WGS sequence"/>
</dbReference>
<feature type="domain" description="HTH gntR-type" evidence="4">
    <location>
        <begin position="13"/>
        <end position="81"/>
    </location>
</feature>
<dbReference type="PANTHER" id="PTHR44846">
    <property type="entry name" value="MANNOSYL-D-GLYCERATE TRANSPORT/METABOLISM SYSTEM REPRESSOR MNGR-RELATED"/>
    <property type="match status" value="1"/>
</dbReference>
<evidence type="ECO:0000259" key="4">
    <source>
        <dbReference type="PROSITE" id="PS50949"/>
    </source>
</evidence>
<dbReference type="InterPro" id="IPR050679">
    <property type="entry name" value="Bact_HTH_transcr_reg"/>
</dbReference>
<reference evidence="5 6" key="1">
    <citation type="submission" date="2024-01" db="EMBL/GenBank/DDBJ databases">
        <title>New evidence supports the origin of RcGTA from prophage.</title>
        <authorList>
            <person name="Xu Y."/>
            <person name="Liu B."/>
            <person name="Chen F."/>
        </authorList>
    </citation>
    <scope>NUCLEOTIDE SEQUENCE [LARGE SCALE GENOMIC DNA]</scope>
    <source>
        <strain evidence="5 6">CBW1107-2</strain>
    </source>
</reference>
<dbReference type="CDD" id="cd07377">
    <property type="entry name" value="WHTH_GntR"/>
    <property type="match status" value="1"/>
</dbReference>
<dbReference type="SUPFAM" id="SSF64288">
    <property type="entry name" value="Chorismate lyase-like"/>
    <property type="match status" value="1"/>
</dbReference>
<proteinExistence type="predicted"/>
<dbReference type="Pfam" id="PF00392">
    <property type="entry name" value="GntR"/>
    <property type="match status" value="1"/>
</dbReference>
<dbReference type="EMBL" id="JAZHFV010000005">
    <property type="protein sequence ID" value="MEX4008923.1"/>
    <property type="molecule type" value="Genomic_DNA"/>
</dbReference>
<organism evidence="5 6">
    <name type="scientific">Neoaquamicrobium sediminum</name>
    <dbReference type="NCBI Taxonomy" id="1849104"/>
    <lineage>
        <taxon>Bacteria</taxon>
        <taxon>Pseudomonadati</taxon>
        <taxon>Pseudomonadota</taxon>
        <taxon>Alphaproteobacteria</taxon>
        <taxon>Hyphomicrobiales</taxon>
        <taxon>Phyllobacteriaceae</taxon>
        <taxon>Neoaquamicrobium</taxon>
    </lineage>
</organism>
<evidence type="ECO:0000256" key="1">
    <source>
        <dbReference type="ARBA" id="ARBA00023015"/>
    </source>
</evidence>
<dbReference type="PANTHER" id="PTHR44846:SF1">
    <property type="entry name" value="MANNOSYL-D-GLYCERATE TRANSPORT_METABOLISM SYSTEM REPRESSOR MNGR-RELATED"/>
    <property type="match status" value="1"/>
</dbReference>
<dbReference type="SUPFAM" id="SSF46785">
    <property type="entry name" value="Winged helix' DNA-binding domain"/>
    <property type="match status" value="1"/>
</dbReference>
<dbReference type="InterPro" id="IPR000524">
    <property type="entry name" value="Tscrpt_reg_HTH_GntR"/>
</dbReference>
<keyword evidence="1" id="KW-0805">Transcription regulation</keyword>
<keyword evidence="3" id="KW-0804">Transcription</keyword>
<gene>
    <name evidence="5" type="ORF">V1479_16560</name>
</gene>
<evidence type="ECO:0000256" key="2">
    <source>
        <dbReference type="ARBA" id="ARBA00023125"/>
    </source>
</evidence>
<dbReference type="PROSITE" id="PS50949">
    <property type="entry name" value="HTH_GNTR"/>
    <property type="match status" value="1"/>
</dbReference>
<dbReference type="Gene3D" id="1.10.10.10">
    <property type="entry name" value="Winged helix-like DNA-binding domain superfamily/Winged helix DNA-binding domain"/>
    <property type="match status" value="1"/>
</dbReference>
<dbReference type="Gene3D" id="3.40.1410.10">
    <property type="entry name" value="Chorismate lyase-like"/>
    <property type="match status" value="1"/>
</dbReference>
<keyword evidence="6" id="KW-1185">Reference proteome</keyword>
<dbReference type="RefSeq" id="WP_173194780.1">
    <property type="nucleotide sequence ID" value="NZ_JABETK010000004.1"/>
</dbReference>
<name>A0ABV3WXN7_9HYPH</name>
<evidence type="ECO:0000313" key="6">
    <source>
        <dbReference type="Proteomes" id="UP001559025"/>
    </source>
</evidence>
<dbReference type="InterPro" id="IPR036388">
    <property type="entry name" value="WH-like_DNA-bd_sf"/>
</dbReference>
<accession>A0ABV3WXN7</accession>
<evidence type="ECO:0000313" key="5">
    <source>
        <dbReference type="EMBL" id="MEX4008923.1"/>
    </source>
</evidence>
<evidence type="ECO:0000256" key="3">
    <source>
        <dbReference type="ARBA" id="ARBA00023163"/>
    </source>
</evidence>
<sequence>MTRGSAFSQDDGIPLYIKLASLFRDMIGQGEWAVGAQIPPLPALQDAYGVARATIRQAIGILQDEGYLSSQRGRGTYVLKAPPVRSANPQAPGHDQLNLDPRFSIRIIGHAECTRNHGPARFIPEAEGPLVNARKLHLFEEMPYSIVDFIMPRRYFEMIPEGLDRTRLYAQLVRDHTGLSHLVGDQVMTVNLAGHEVAKLLEIPLATPTVQLDSTLTETGAATPVMAHRSVIRSDLFLLRRRIANVFERAADDWRPTVRPDN</sequence>
<dbReference type="InterPro" id="IPR028978">
    <property type="entry name" value="Chorismate_lyase_/UTRA_dom_sf"/>
</dbReference>
<comment type="caution">
    <text evidence="5">The sequence shown here is derived from an EMBL/GenBank/DDBJ whole genome shotgun (WGS) entry which is preliminary data.</text>
</comment>
<dbReference type="InterPro" id="IPR036390">
    <property type="entry name" value="WH_DNA-bd_sf"/>
</dbReference>
<dbReference type="PRINTS" id="PR00035">
    <property type="entry name" value="HTHGNTR"/>
</dbReference>
<dbReference type="SMART" id="SM00345">
    <property type="entry name" value="HTH_GNTR"/>
    <property type="match status" value="1"/>
</dbReference>